<evidence type="ECO:0000256" key="1">
    <source>
        <dbReference type="SAM" id="MobiDB-lite"/>
    </source>
</evidence>
<reference evidence="2 3" key="1">
    <citation type="submission" date="2023-12" db="EMBL/GenBank/DDBJ databases">
        <title>Blastococcus brunescens sp. nov., an actonobacterium isolated from sandstone collected in sahara desert.</title>
        <authorList>
            <person name="Gtari M."/>
            <person name="Ghodhbane F."/>
        </authorList>
    </citation>
    <scope>NUCLEOTIDE SEQUENCE [LARGE SCALE GENOMIC DNA]</scope>
    <source>
        <strain evidence="2 3">BMG 8361</strain>
    </source>
</reference>
<organism evidence="2 3">
    <name type="scientific">Blastococcus brunescens</name>
    <dbReference type="NCBI Taxonomy" id="1564165"/>
    <lineage>
        <taxon>Bacteria</taxon>
        <taxon>Bacillati</taxon>
        <taxon>Actinomycetota</taxon>
        <taxon>Actinomycetes</taxon>
        <taxon>Geodermatophilales</taxon>
        <taxon>Geodermatophilaceae</taxon>
        <taxon>Blastococcus</taxon>
    </lineage>
</organism>
<name>A0ABZ1B021_9ACTN</name>
<gene>
    <name evidence="2" type="ORF">U6N30_25335</name>
</gene>
<protein>
    <submittedName>
        <fullName evidence="2">Uncharacterized protein</fullName>
    </submittedName>
</protein>
<dbReference type="Proteomes" id="UP001324287">
    <property type="component" value="Chromosome"/>
</dbReference>
<feature type="compositionally biased region" description="Basic residues" evidence="1">
    <location>
        <begin position="15"/>
        <end position="25"/>
    </location>
</feature>
<dbReference type="RefSeq" id="WP_324274444.1">
    <property type="nucleotide sequence ID" value="NZ_CP141261.1"/>
</dbReference>
<evidence type="ECO:0000313" key="3">
    <source>
        <dbReference type="Proteomes" id="UP001324287"/>
    </source>
</evidence>
<keyword evidence="3" id="KW-1185">Reference proteome</keyword>
<proteinExistence type="predicted"/>
<accession>A0ABZ1B021</accession>
<dbReference type="EMBL" id="CP141261">
    <property type="protein sequence ID" value="WRL63106.1"/>
    <property type="molecule type" value="Genomic_DNA"/>
</dbReference>
<sequence length="62" mass="6681">MALLSPGDRVKLGLRRLKRVGRRPSTRSTTSVSSWASTAGRWPGPRGRSSATSARRSGCSPR</sequence>
<feature type="region of interest" description="Disordered" evidence="1">
    <location>
        <begin position="15"/>
        <end position="62"/>
    </location>
</feature>
<evidence type="ECO:0000313" key="2">
    <source>
        <dbReference type="EMBL" id="WRL63106.1"/>
    </source>
</evidence>
<feature type="compositionally biased region" description="Low complexity" evidence="1">
    <location>
        <begin position="26"/>
        <end position="62"/>
    </location>
</feature>